<feature type="compositionally biased region" description="Basic and acidic residues" evidence="1">
    <location>
        <begin position="408"/>
        <end position="419"/>
    </location>
</feature>
<evidence type="ECO:0000259" key="3">
    <source>
        <dbReference type="PROSITE" id="PS50181"/>
    </source>
</evidence>
<dbReference type="CDD" id="cd09917">
    <property type="entry name" value="F-box_SF"/>
    <property type="match status" value="1"/>
</dbReference>
<feature type="compositionally biased region" description="Low complexity" evidence="1">
    <location>
        <begin position="420"/>
        <end position="437"/>
    </location>
</feature>
<dbReference type="EMBL" id="JH793390">
    <property type="protein sequence ID" value="ELQ44792.1"/>
    <property type="molecule type" value="Genomic_DNA"/>
</dbReference>
<feature type="signal peptide" evidence="2">
    <location>
        <begin position="1"/>
        <end position="20"/>
    </location>
</feature>
<organism evidence="4">
    <name type="scientific">Pyricularia oryzae (strain Y34)</name>
    <name type="common">Rice blast fungus</name>
    <name type="synonym">Magnaporthe oryzae</name>
    <dbReference type="NCBI Taxonomy" id="1143189"/>
    <lineage>
        <taxon>Eukaryota</taxon>
        <taxon>Fungi</taxon>
        <taxon>Dikarya</taxon>
        <taxon>Ascomycota</taxon>
        <taxon>Pezizomycotina</taxon>
        <taxon>Sordariomycetes</taxon>
        <taxon>Sordariomycetidae</taxon>
        <taxon>Magnaporthales</taxon>
        <taxon>Pyriculariaceae</taxon>
        <taxon>Pyricularia</taxon>
    </lineage>
</organism>
<feature type="region of interest" description="Disordered" evidence="1">
    <location>
        <begin position="259"/>
        <end position="287"/>
    </location>
</feature>
<feature type="region of interest" description="Disordered" evidence="1">
    <location>
        <begin position="396"/>
        <end position="445"/>
    </location>
</feature>
<feature type="domain" description="F-box" evidence="3">
    <location>
        <begin position="318"/>
        <end position="365"/>
    </location>
</feature>
<dbReference type="InterPro" id="IPR001810">
    <property type="entry name" value="F-box_dom"/>
</dbReference>
<proteinExistence type="predicted"/>
<dbReference type="Pfam" id="PF12937">
    <property type="entry name" value="F-box-like"/>
    <property type="match status" value="1"/>
</dbReference>
<dbReference type="PANTHER" id="PTHR38847">
    <property type="match status" value="1"/>
</dbReference>
<reference evidence="4" key="1">
    <citation type="journal article" date="2012" name="PLoS Genet.">
        <title>Comparative analysis of the genomes of two field isolates of the rice blast fungus Magnaporthe oryzae.</title>
        <authorList>
            <person name="Xue M."/>
            <person name="Yang J."/>
            <person name="Li Z."/>
            <person name="Hu S."/>
            <person name="Yao N."/>
            <person name="Dean R.A."/>
            <person name="Zhao W."/>
            <person name="Shen M."/>
            <person name="Zhang H."/>
            <person name="Li C."/>
            <person name="Liu L."/>
            <person name="Cao L."/>
            <person name="Xu X."/>
            <person name="Xing Y."/>
            <person name="Hsiang T."/>
            <person name="Zhang Z."/>
            <person name="Xu J.R."/>
            <person name="Peng Y.L."/>
        </authorList>
    </citation>
    <scope>NUCLEOTIDE SEQUENCE</scope>
    <source>
        <strain evidence="4">Y34</strain>
    </source>
</reference>
<dbReference type="InterPro" id="IPR025649">
    <property type="entry name" value="DUF4360"/>
</dbReference>
<dbReference type="Pfam" id="PF14273">
    <property type="entry name" value="DUF4360"/>
    <property type="match status" value="1"/>
</dbReference>
<sequence length="656" mass="73498">MAPLTHLITVLAGLAALATAAPTDTSEATPAIKSITFSGNGCPQSNSPRVTESDGDGLSFTFGDFRASTYPATSRTANCQAHINTAGVGAGWQVAVSEVLVTGRGRIAAGDSLDHFTTVFFSQQASDTVSAQGTFRNSKSVDSSAPEEIRAAPSTLWSSCTTRSDGDVLNVNFRVALLDQGASSFDVKSEKTIMTGLTGVWRRYKLVLNVGHPSFSSSRGPSRDQTAAKWMRYVRTRRRRLQTLGYTFAVDRFICSLDSTPSPADKMPKPKRPPTPTEDSPSDDELVDTTARLELHSRRTDRKQKKNQKRLQKLASRPKVIMDLPHELLIDIFSLVRPSDMFALMRVNRPLHDFIRAESATISRRIISLRYPCLQKCFRLPARLADLDETQRAAVRANVGGGQTQPAARKEEQWGRGDQARGAQDDQQQQQQQQQQRSRGWGRTWRLSNHPSHLPHVGRPDADSLCDCVTCTIRWIGLNVIVDFAHWQGHLDSGEPIPMFKSWQAPRWNAELVARHAAVVNRAVVDRDPLWYARILELHLATTVRSIRRHTANKGNKRRRYLLTDEDARSETDAFLERSGPPTIDWPYHRDTYYMLEAYLPNRCWSGDEKRYLYVPAEQHEREVQNIVANTVLQQSRAHGELEEASIPQAPERVAV</sequence>
<dbReference type="Proteomes" id="UP000011086">
    <property type="component" value="Unassembled WGS sequence"/>
</dbReference>
<gene>
    <name evidence="4" type="ORF">OOU_Y34scaffold00050g8</name>
</gene>
<dbReference type="PROSITE" id="PS50181">
    <property type="entry name" value="FBOX"/>
    <property type="match status" value="1"/>
</dbReference>
<dbReference type="AlphaFoldDB" id="A0AA97PS04"/>
<evidence type="ECO:0000313" key="4">
    <source>
        <dbReference type="EMBL" id="ELQ44792.1"/>
    </source>
</evidence>
<evidence type="ECO:0000256" key="2">
    <source>
        <dbReference type="SAM" id="SignalP"/>
    </source>
</evidence>
<accession>A0AA97PS04</accession>
<dbReference type="PANTHER" id="PTHR38847:SF1">
    <property type="entry name" value="PSEUDOURIDINE SYNTHASE RSUA_RLUA-LIKE DOMAIN-CONTAINING PROTEIN"/>
    <property type="match status" value="1"/>
</dbReference>
<evidence type="ECO:0000256" key="1">
    <source>
        <dbReference type="SAM" id="MobiDB-lite"/>
    </source>
</evidence>
<protein>
    <recommendedName>
        <fullName evidence="3">F-box domain-containing protein</fullName>
    </recommendedName>
</protein>
<name>A0AA97PS04_PYRO3</name>
<feature type="chain" id="PRO_5041699534" description="F-box domain-containing protein" evidence="2">
    <location>
        <begin position="21"/>
        <end position="656"/>
    </location>
</feature>
<dbReference type="InterPro" id="IPR036047">
    <property type="entry name" value="F-box-like_dom_sf"/>
</dbReference>
<dbReference type="SUPFAM" id="SSF81383">
    <property type="entry name" value="F-box domain"/>
    <property type="match status" value="1"/>
</dbReference>
<keyword evidence="2" id="KW-0732">Signal</keyword>